<keyword evidence="3 8" id="KW-0812">Transmembrane</keyword>
<evidence type="ECO:0000256" key="1">
    <source>
        <dbReference type="ARBA" id="ARBA00004401"/>
    </source>
</evidence>
<dbReference type="Proteomes" id="UP001315686">
    <property type="component" value="Unassembled WGS sequence"/>
</dbReference>
<dbReference type="SUPFAM" id="SSF109998">
    <property type="entry name" value="Triger factor/SurA peptide-binding domain-like"/>
    <property type="match status" value="1"/>
</dbReference>
<dbReference type="GO" id="GO:0005886">
    <property type="term" value="C:plasma membrane"/>
    <property type="evidence" value="ECO:0007669"/>
    <property type="project" value="UniProtKB-SubCell"/>
</dbReference>
<feature type="transmembrane region" description="Helical" evidence="8">
    <location>
        <begin position="12"/>
        <end position="33"/>
    </location>
</feature>
<evidence type="ECO:0000256" key="2">
    <source>
        <dbReference type="ARBA" id="ARBA00022475"/>
    </source>
</evidence>
<proteinExistence type="inferred from homology"/>
<dbReference type="Pfam" id="PF13624">
    <property type="entry name" value="SurA_N_3"/>
    <property type="match status" value="1"/>
</dbReference>
<dbReference type="PANTHER" id="PTHR47529:SF1">
    <property type="entry name" value="PERIPLASMIC CHAPERONE PPID"/>
    <property type="match status" value="1"/>
</dbReference>
<dbReference type="AlphaFoldDB" id="A0AAP2CL91"/>
<dbReference type="InterPro" id="IPR052029">
    <property type="entry name" value="PpiD_chaperone"/>
</dbReference>
<dbReference type="GO" id="GO:0003755">
    <property type="term" value="F:peptidyl-prolyl cis-trans isomerase activity"/>
    <property type="evidence" value="ECO:0007669"/>
    <property type="project" value="InterPro"/>
</dbReference>
<dbReference type="RefSeq" id="WP_327792696.1">
    <property type="nucleotide sequence ID" value="NZ_JADQAZ010000001.1"/>
</dbReference>
<sequence>MAKSVGKKASNFFVWGLLGLLAISLVGFGAGGFGGTVNAIGYVGDREIDANEYFRAASNAINAQSQAQGRVVGFAEAQQTGLLEQVRGQLVSEAAIDNETDRIGLSVGDERVRDQVLARTDMRGLDGTFDRAAYEATLRQSGYSVEGFEDRIRDETARTLYQGAVIGGVAPPAALVDTLMGYFGERRSFRWIRIGQDAMDGPLPEPTQEELQAYYDENEADFTLPEMKRITFVWLTPEMIAADMPADETALRALYDSRITEFQVPERRLVERLVFANDEAAAAAKARLDAGEVTFADLVTERGLTLEDIDQGEATLADLGAAGEAIFAMTEPGITDPLPTNLGPAIYRMNGILNAQITSFDQAKAELSEELGHDSAARAIADLTFEVEDKLAAGATLEELAEETDLRLGTIDFWDGLGESIANYNSFRDAALVAEVGDFPEALSLEDGGVFALRMDEALAPRLQSLEAVLDKVTAGWENRETETRLTARAQQVQAQLEVGVTLEGSGFEVQTAEALTRDGFIEGTPDTLIPQVFEMTAEESRVLPGFGAVFLVILDKIEGPDMEDERIALLQNIWQQQASVSLTGDIYNAFSRALTQEAGFTLNPTALNAVHASFAQ</sequence>
<dbReference type="InterPro" id="IPR000297">
    <property type="entry name" value="PPIase_PpiC"/>
</dbReference>
<accession>A0AAP2CL91</accession>
<dbReference type="Pfam" id="PF13145">
    <property type="entry name" value="Rotamase_2"/>
    <property type="match status" value="1"/>
</dbReference>
<evidence type="ECO:0000256" key="7">
    <source>
        <dbReference type="ARBA" id="ARBA00038408"/>
    </source>
</evidence>
<evidence type="ECO:0000313" key="10">
    <source>
        <dbReference type="EMBL" id="MBT0956494.1"/>
    </source>
</evidence>
<dbReference type="SUPFAM" id="SSF54534">
    <property type="entry name" value="FKBP-like"/>
    <property type="match status" value="1"/>
</dbReference>
<keyword evidence="5 8" id="KW-0472">Membrane</keyword>
<gene>
    <name evidence="10" type="ORF">IV417_03775</name>
</gene>
<comment type="similarity">
    <text evidence="7">Belongs to the PpiD chaperone family.</text>
</comment>
<evidence type="ECO:0000256" key="8">
    <source>
        <dbReference type="SAM" id="Phobius"/>
    </source>
</evidence>
<protein>
    <submittedName>
        <fullName evidence="10">SurA N-terminal domain-containing protein</fullName>
    </submittedName>
</protein>
<organism evidence="10 11">
    <name type="scientific">Harenicola maris</name>
    <dbReference type="NCBI Taxonomy" id="2841044"/>
    <lineage>
        <taxon>Bacteria</taxon>
        <taxon>Pseudomonadati</taxon>
        <taxon>Pseudomonadota</taxon>
        <taxon>Alphaproteobacteria</taxon>
        <taxon>Rhodobacterales</taxon>
        <taxon>Paracoccaceae</taxon>
        <taxon>Harenicola</taxon>
    </lineage>
</organism>
<dbReference type="InterPro" id="IPR027304">
    <property type="entry name" value="Trigger_fact/SurA_dom_sf"/>
</dbReference>
<evidence type="ECO:0000313" key="11">
    <source>
        <dbReference type="Proteomes" id="UP001315686"/>
    </source>
</evidence>
<evidence type="ECO:0000256" key="4">
    <source>
        <dbReference type="ARBA" id="ARBA00022989"/>
    </source>
</evidence>
<keyword evidence="2" id="KW-1003">Cell membrane</keyword>
<evidence type="ECO:0000256" key="5">
    <source>
        <dbReference type="ARBA" id="ARBA00023136"/>
    </source>
</evidence>
<keyword evidence="4 8" id="KW-1133">Transmembrane helix</keyword>
<keyword evidence="11" id="KW-1185">Reference proteome</keyword>
<evidence type="ECO:0000256" key="3">
    <source>
        <dbReference type="ARBA" id="ARBA00022692"/>
    </source>
</evidence>
<dbReference type="PANTHER" id="PTHR47529">
    <property type="entry name" value="PEPTIDYL-PROLYL CIS-TRANS ISOMERASE D"/>
    <property type="match status" value="1"/>
</dbReference>
<name>A0AAP2CL91_9RHOB</name>
<feature type="domain" description="PpiC" evidence="9">
    <location>
        <begin position="247"/>
        <end position="364"/>
    </location>
</feature>
<evidence type="ECO:0000259" key="9">
    <source>
        <dbReference type="Pfam" id="PF13145"/>
    </source>
</evidence>
<keyword evidence="6" id="KW-0143">Chaperone</keyword>
<comment type="subcellular location">
    <subcellularLocation>
        <location evidence="1">Cell membrane</location>
        <topology evidence="1">Single-pass type II membrane protein</topology>
    </subcellularLocation>
</comment>
<dbReference type="EMBL" id="JADQAZ010000001">
    <property type="protein sequence ID" value="MBT0956494.1"/>
    <property type="molecule type" value="Genomic_DNA"/>
</dbReference>
<comment type="caution">
    <text evidence="10">The sequence shown here is derived from an EMBL/GenBank/DDBJ whole genome shotgun (WGS) entry which is preliminary data.</text>
</comment>
<evidence type="ECO:0000256" key="6">
    <source>
        <dbReference type="ARBA" id="ARBA00023186"/>
    </source>
</evidence>
<reference evidence="10 11" key="1">
    <citation type="journal article" date="2021" name="Arch. Microbiol.">
        <title>Harenicola maris gen. nov., sp. nov. isolated from the Sea of Japan shallow sediments.</title>
        <authorList>
            <person name="Romanenko L.A."/>
            <person name="Kurilenko V.V."/>
            <person name="Chernysheva N.Y."/>
            <person name="Tekutyeva L.A."/>
            <person name="Velansky P.V."/>
            <person name="Svetashev V.I."/>
            <person name="Isaeva M.P."/>
        </authorList>
    </citation>
    <scope>NUCLEOTIDE SEQUENCE [LARGE SCALE GENOMIC DNA]</scope>
    <source>
        <strain evidence="10 11">KMM 3653</strain>
    </source>
</reference>